<keyword evidence="2" id="KW-1185">Reference proteome</keyword>
<accession>A0A5N6N8I9</accession>
<dbReference type="SUPFAM" id="SSF56672">
    <property type="entry name" value="DNA/RNA polymerases"/>
    <property type="match status" value="1"/>
</dbReference>
<name>A0A5N6N8I9_9ASTR</name>
<dbReference type="CDD" id="cd09272">
    <property type="entry name" value="RNase_HI_RT_Ty1"/>
    <property type="match status" value="1"/>
</dbReference>
<dbReference type="AlphaFoldDB" id="A0A5N6N8I9"/>
<evidence type="ECO:0000313" key="2">
    <source>
        <dbReference type="Proteomes" id="UP000326396"/>
    </source>
</evidence>
<comment type="caution">
    <text evidence="1">The sequence shown here is derived from an EMBL/GenBank/DDBJ whole genome shotgun (WGS) entry which is preliminary data.</text>
</comment>
<evidence type="ECO:0000313" key="1">
    <source>
        <dbReference type="EMBL" id="KAD4584034.1"/>
    </source>
</evidence>
<dbReference type="PANTHER" id="PTHR11439">
    <property type="entry name" value="GAG-POL-RELATED RETROTRANSPOSON"/>
    <property type="match status" value="1"/>
</dbReference>
<dbReference type="Proteomes" id="UP000326396">
    <property type="component" value="Linkage Group LG2"/>
</dbReference>
<organism evidence="1 2">
    <name type="scientific">Mikania micrantha</name>
    <name type="common">bitter vine</name>
    <dbReference type="NCBI Taxonomy" id="192012"/>
    <lineage>
        <taxon>Eukaryota</taxon>
        <taxon>Viridiplantae</taxon>
        <taxon>Streptophyta</taxon>
        <taxon>Embryophyta</taxon>
        <taxon>Tracheophyta</taxon>
        <taxon>Spermatophyta</taxon>
        <taxon>Magnoliopsida</taxon>
        <taxon>eudicotyledons</taxon>
        <taxon>Gunneridae</taxon>
        <taxon>Pentapetalae</taxon>
        <taxon>asterids</taxon>
        <taxon>campanulids</taxon>
        <taxon>Asterales</taxon>
        <taxon>Asteraceae</taxon>
        <taxon>Asteroideae</taxon>
        <taxon>Heliantheae alliance</taxon>
        <taxon>Eupatorieae</taxon>
        <taxon>Mikania</taxon>
    </lineage>
</organism>
<dbReference type="InterPro" id="IPR043502">
    <property type="entry name" value="DNA/RNA_pol_sf"/>
</dbReference>
<dbReference type="OrthoDB" id="1717466at2759"/>
<dbReference type="EMBL" id="SZYD01000012">
    <property type="protein sequence ID" value="KAD4584034.1"/>
    <property type="molecule type" value="Genomic_DNA"/>
</dbReference>
<protein>
    <recommendedName>
        <fullName evidence="3">Reverse transcriptase Ty1/copia-type domain-containing protein</fullName>
    </recommendedName>
</protein>
<proteinExistence type="predicted"/>
<evidence type="ECO:0008006" key="3">
    <source>
        <dbReference type="Google" id="ProtNLM"/>
    </source>
</evidence>
<dbReference type="PANTHER" id="PTHR11439:SF453">
    <property type="entry name" value="RNA-DIRECTED DNA POLYMERASE"/>
    <property type="match status" value="1"/>
</dbReference>
<sequence length="251" mass="28420">MVPNSELALGDSPLFDNAVKFRQTVGALQYLTLTRPDITFAVNKVCQFMHSPTDNHWSAVKRILRYLQGTSSLGLLIQQKSAPVIHAYTDAHKQSLTAFSDADWAGSLDDRRSTGGFAIYLGSNLISWRARKQRTVSRSSTESEYKALADTVAELTWLEALLKELHVSMKLPPILWCDNLGATYLSSNPVFHARTKHVEIDFHFVRERVAQKQLSIQFIKTDDQIADVFTKPLSLQRFLFLRSKLKVASRH</sequence>
<reference evidence="1 2" key="1">
    <citation type="submission" date="2019-05" db="EMBL/GenBank/DDBJ databases">
        <title>Mikania micrantha, genome provides insights into the molecular mechanism of rapid growth.</title>
        <authorList>
            <person name="Liu B."/>
        </authorList>
    </citation>
    <scope>NUCLEOTIDE SEQUENCE [LARGE SCALE GENOMIC DNA]</scope>
    <source>
        <strain evidence="1">NLD-2019</strain>
        <tissue evidence="1">Leaf</tissue>
    </source>
</reference>
<gene>
    <name evidence="1" type="ORF">E3N88_21635</name>
</gene>